<dbReference type="EMBL" id="FRCK01000014">
    <property type="protein sequence ID" value="SHM57389.1"/>
    <property type="molecule type" value="Genomic_DNA"/>
</dbReference>
<dbReference type="InterPro" id="IPR036249">
    <property type="entry name" value="Thioredoxin-like_sf"/>
</dbReference>
<keyword evidence="3" id="KW-0413">Isomerase</keyword>
<dbReference type="InterPro" id="IPR013766">
    <property type="entry name" value="Thioredoxin_domain"/>
</dbReference>
<evidence type="ECO:0000256" key="1">
    <source>
        <dbReference type="ARBA" id="ARBA00003565"/>
    </source>
</evidence>
<evidence type="ECO:0000313" key="4">
    <source>
        <dbReference type="Proteomes" id="UP000184444"/>
    </source>
</evidence>
<organism evidence="3 4">
    <name type="scientific">Paracoccus solventivorans</name>
    <dbReference type="NCBI Taxonomy" id="53463"/>
    <lineage>
        <taxon>Bacteria</taxon>
        <taxon>Pseudomonadati</taxon>
        <taxon>Pseudomonadota</taxon>
        <taxon>Alphaproteobacteria</taxon>
        <taxon>Rhodobacterales</taxon>
        <taxon>Paracoccaceae</taxon>
        <taxon>Paracoccus</taxon>
    </lineage>
</organism>
<sequence length="226" mass="24521">MNRRSLVLGASALGLAAFAGGSWLVRDMQAREAAAEAEARAAAIPDANTLLLRPSAPVLGPEDAPVTLVEFFDPSCEACRAFHPVLKQLRAEFPDSLRIVMRYAAFHQGSDEAVAILEAARRQDLFEPVLNALLESQPAWARHDRPNLDIAWDAAEAAGLDISTRDIETKYPATVAILTQDRADIEALGVRATPTFYLDGQELTDVSFQILAELVREAVVEATQQG</sequence>
<dbReference type="Gene3D" id="3.40.30.10">
    <property type="entry name" value="Glutaredoxin"/>
    <property type="match status" value="1"/>
</dbReference>
<dbReference type="SUPFAM" id="SSF52833">
    <property type="entry name" value="Thioredoxin-like"/>
    <property type="match status" value="1"/>
</dbReference>
<dbReference type="AlphaFoldDB" id="A0A1M7JWI9"/>
<feature type="domain" description="Thioredoxin" evidence="2">
    <location>
        <begin position="33"/>
        <end position="216"/>
    </location>
</feature>
<dbReference type="PROSITE" id="PS51352">
    <property type="entry name" value="THIOREDOXIN_2"/>
    <property type="match status" value="1"/>
</dbReference>
<comment type="function">
    <text evidence="1">May be required for disulfide bond formation in some proteins.</text>
</comment>
<dbReference type="Pfam" id="PF13462">
    <property type="entry name" value="Thioredoxin_4"/>
    <property type="match status" value="1"/>
</dbReference>
<reference evidence="4" key="1">
    <citation type="submission" date="2016-11" db="EMBL/GenBank/DDBJ databases">
        <authorList>
            <person name="Varghese N."/>
            <person name="Submissions S."/>
        </authorList>
    </citation>
    <scope>NUCLEOTIDE SEQUENCE [LARGE SCALE GENOMIC DNA]</scope>
    <source>
        <strain evidence="4">DSM 6637</strain>
    </source>
</reference>
<accession>A0A1M7JWI9</accession>
<dbReference type="RefSeq" id="WP_073068619.1">
    <property type="nucleotide sequence ID" value="NZ_FRCK01000014.1"/>
</dbReference>
<dbReference type="Proteomes" id="UP000184444">
    <property type="component" value="Unassembled WGS sequence"/>
</dbReference>
<gene>
    <name evidence="3" type="ORF">SAMN05444389_11437</name>
</gene>
<protein>
    <submittedName>
        <fullName evidence="3">Protein-disulfide isomerase</fullName>
    </submittedName>
</protein>
<dbReference type="GO" id="GO:0016853">
    <property type="term" value="F:isomerase activity"/>
    <property type="evidence" value="ECO:0007669"/>
    <property type="project" value="UniProtKB-KW"/>
</dbReference>
<name>A0A1M7JWI9_9RHOB</name>
<evidence type="ECO:0000259" key="2">
    <source>
        <dbReference type="PROSITE" id="PS51352"/>
    </source>
</evidence>
<dbReference type="STRING" id="53463.SAMN05444389_11437"/>
<dbReference type="InterPro" id="IPR012336">
    <property type="entry name" value="Thioredoxin-like_fold"/>
</dbReference>
<proteinExistence type="predicted"/>
<evidence type="ECO:0000313" key="3">
    <source>
        <dbReference type="EMBL" id="SHM57389.1"/>
    </source>
</evidence>
<keyword evidence="4" id="KW-1185">Reference proteome</keyword>
<dbReference type="OrthoDB" id="9780340at2"/>